<dbReference type="SMART" id="SM00751">
    <property type="entry name" value="BSD"/>
    <property type="match status" value="1"/>
</dbReference>
<dbReference type="Proteomes" id="UP000078550">
    <property type="component" value="Unassembled WGS sequence"/>
</dbReference>
<dbReference type="EMBL" id="FLRD01001096">
    <property type="protein sequence ID" value="SBT56467.1"/>
    <property type="molecule type" value="Genomic_DNA"/>
</dbReference>
<proteinExistence type="predicted"/>
<dbReference type="SUPFAM" id="SSF140383">
    <property type="entry name" value="BSD domain-like"/>
    <property type="match status" value="1"/>
</dbReference>
<feature type="domain" description="BSD" evidence="2">
    <location>
        <begin position="191"/>
        <end position="243"/>
    </location>
</feature>
<feature type="region of interest" description="Disordered" evidence="1">
    <location>
        <begin position="439"/>
        <end position="470"/>
    </location>
</feature>
<sequence length="927" mass="106269">MYSLWKEVSGQIKKKAEDLNNTLQELNLNSNPSSAVPISVEDKNGRHNSNEGELDNGLKNSIQNKLSIISSKNMNSSEFTQLPQLPQLPELQYYNDKLLSGINNLKKIVGNIYKEKIHYHVDNTKQNKIYYLSKIVPWKKGDIMVSKIYRKKYEECFPLDIPNRNINHNVYHKILKLNLDKKKIMNTIILENYKFNWEKKKEQSKKIVIEDPNLSITKHDLVPLYMSEMNFWKSYFFNIDIIFNEIADMIYMNKKKIFSNDNNFSQVNFIPLEKKHSLRNSMNTFSEHLILFGEHKDQEKKTTPCLGERFRNDVTSLSLQNDFTMNKSNDKLNICENKIETNLRNFSSNIYSSKFTEANTEKGDTSATMHISCDHCNEHNDLNCRIHKGEEDNTEGHIHVFSGEKMDTIEKAEINGLPFYMDRDIYLSLNVTSNRFRNFSNEEEEQEEEEEEEQEEEQEEGGGPSKVSDKLYTSKRDELDDKHDCEISLVEEENAIKGDKTCRGDHTSRGNKIELGCHSSLGDYALQMEGQTHRSDAQVQRPIWTNGVYDILPSKNDGESGEIIPALSKMAYSENDKKEYTGELHGEKNLSPVNIRRSVVEKRDEANATEDVYSSCTYSKPILEKKEYVPNEDETKEELEGCNESDHLDISKDAIKEDQPHRLSNNYENKLKRISVSPKCADEYEKGKLKYELHEVKLKESTCDQLGGSLEEGIVVIRSDQQNTHIPKSMTNDPDYGNIHENATNYTFVLHQKGNFLSNEDKSNPHENGANDAEYSFPSCNITQSYSINEKTNEQKDESPMRHQSEEAVEYPPGGEKTKADKNSGMNKKGYDYNYADVGKKQEGIYESTVDNLIHIPPDGSKSGSSNLAKWVDINLGDVSFNEGAALAEDAAFADVVAFANDIEFDADSAKFNEEELEQFEKDLLNA</sequence>
<protein>
    <submittedName>
        <fullName evidence="3">BSD-domain protein, putative</fullName>
    </submittedName>
</protein>
<dbReference type="Proteomes" id="UP000078555">
    <property type="component" value="Unassembled WGS sequence"/>
</dbReference>
<dbReference type="EMBL" id="FLRE01000066">
    <property type="protein sequence ID" value="SBT33816.1"/>
    <property type="molecule type" value="Genomic_DNA"/>
</dbReference>
<gene>
    <name evidence="4" type="ORF">POVWA1_076310</name>
    <name evidence="3" type="ORF">POVWA2_016780</name>
</gene>
<dbReference type="InterPro" id="IPR035925">
    <property type="entry name" value="BSD_dom_sf"/>
</dbReference>
<organism evidence="3 5">
    <name type="scientific">Plasmodium ovale wallikeri</name>
    <dbReference type="NCBI Taxonomy" id="864142"/>
    <lineage>
        <taxon>Eukaryota</taxon>
        <taxon>Sar</taxon>
        <taxon>Alveolata</taxon>
        <taxon>Apicomplexa</taxon>
        <taxon>Aconoidasida</taxon>
        <taxon>Haemosporida</taxon>
        <taxon>Plasmodiidae</taxon>
        <taxon>Plasmodium</taxon>
        <taxon>Plasmodium (Plasmodium)</taxon>
    </lineage>
</organism>
<evidence type="ECO:0000256" key="1">
    <source>
        <dbReference type="SAM" id="MobiDB-lite"/>
    </source>
</evidence>
<evidence type="ECO:0000313" key="3">
    <source>
        <dbReference type="EMBL" id="SBT33816.1"/>
    </source>
</evidence>
<dbReference type="InterPro" id="IPR005607">
    <property type="entry name" value="BSD_dom"/>
</dbReference>
<accession>A0A1A8YQN8</accession>
<feature type="compositionally biased region" description="Basic and acidic residues" evidence="1">
    <location>
        <begin position="791"/>
        <end position="806"/>
    </location>
</feature>
<name>A0A1A8YQN8_PLAOA</name>
<evidence type="ECO:0000313" key="5">
    <source>
        <dbReference type="Proteomes" id="UP000078550"/>
    </source>
</evidence>
<feature type="region of interest" description="Disordered" evidence="1">
    <location>
        <begin position="757"/>
        <end position="777"/>
    </location>
</feature>
<evidence type="ECO:0000259" key="2">
    <source>
        <dbReference type="PROSITE" id="PS50858"/>
    </source>
</evidence>
<reference evidence="6" key="2">
    <citation type="submission" date="2016-05" db="EMBL/GenBank/DDBJ databases">
        <authorList>
            <person name="Naeem R."/>
        </authorList>
    </citation>
    <scope>NUCLEOTIDE SEQUENCE [LARGE SCALE GENOMIC DNA]</scope>
</reference>
<reference evidence="3" key="3">
    <citation type="submission" date="2016-05" db="EMBL/GenBank/DDBJ databases">
        <authorList>
            <person name="Lavstsen T."/>
            <person name="Jespersen J.S."/>
        </authorList>
    </citation>
    <scope>NUCLEOTIDE SEQUENCE [LARGE SCALE GENOMIC DNA]</scope>
</reference>
<feature type="compositionally biased region" description="Acidic residues" evidence="1">
    <location>
        <begin position="441"/>
        <end position="460"/>
    </location>
</feature>
<dbReference type="Pfam" id="PF03909">
    <property type="entry name" value="BSD"/>
    <property type="match status" value="1"/>
</dbReference>
<feature type="region of interest" description="Disordered" evidence="1">
    <location>
        <begin position="791"/>
        <end position="828"/>
    </location>
</feature>
<reference evidence="5" key="1">
    <citation type="submission" date="2016-05" db="EMBL/GenBank/DDBJ databases">
        <authorList>
            <person name="Naeem Raeece"/>
        </authorList>
    </citation>
    <scope>NUCLEOTIDE SEQUENCE [LARGE SCALE GENOMIC DNA]</scope>
</reference>
<keyword evidence="6" id="KW-1185">Reference proteome</keyword>
<dbReference type="Gene3D" id="1.10.3970.10">
    <property type="entry name" value="BSD domain"/>
    <property type="match status" value="1"/>
</dbReference>
<evidence type="ECO:0000313" key="4">
    <source>
        <dbReference type="EMBL" id="SBT56467.1"/>
    </source>
</evidence>
<dbReference type="PROSITE" id="PS50858">
    <property type="entry name" value="BSD"/>
    <property type="match status" value="1"/>
</dbReference>
<evidence type="ECO:0000313" key="6">
    <source>
        <dbReference type="Proteomes" id="UP000078555"/>
    </source>
</evidence>
<dbReference type="AlphaFoldDB" id="A0A1A8YQN8"/>